<dbReference type="GeneTree" id="ENSGT00620000089388"/>
<feature type="compositionally biased region" description="Low complexity" evidence="1">
    <location>
        <begin position="317"/>
        <end position="327"/>
    </location>
</feature>
<feature type="compositionally biased region" description="Low complexity" evidence="1">
    <location>
        <begin position="241"/>
        <end position="258"/>
    </location>
</feature>
<feature type="compositionally biased region" description="Polar residues" evidence="1">
    <location>
        <begin position="332"/>
        <end position="341"/>
    </location>
</feature>
<accession>A0A8I3NHV0</accession>
<feature type="compositionally biased region" description="Low complexity" evidence="1">
    <location>
        <begin position="127"/>
        <end position="143"/>
    </location>
</feature>
<protein>
    <submittedName>
        <fullName evidence="2">Uncharacterized protein</fullName>
    </submittedName>
</protein>
<feature type="compositionally biased region" description="Gly residues" evidence="1">
    <location>
        <begin position="259"/>
        <end position="273"/>
    </location>
</feature>
<feature type="compositionally biased region" description="Pro residues" evidence="1">
    <location>
        <begin position="286"/>
        <end position="305"/>
    </location>
</feature>
<feature type="region of interest" description="Disordered" evidence="1">
    <location>
        <begin position="83"/>
        <end position="176"/>
    </location>
</feature>
<feature type="compositionally biased region" description="Gly residues" evidence="1">
    <location>
        <begin position="388"/>
        <end position="403"/>
    </location>
</feature>
<evidence type="ECO:0000313" key="3">
    <source>
        <dbReference type="Proteomes" id="UP000805418"/>
    </source>
</evidence>
<sequence length="514" mass="53136">QQSPVKIVFSWFSKSRVASCRQNTAVSPTIILAEPPFNASRPPAPAGISSSPCREPLPLAVPGVCCRRPVLVSLAPGHLHLDGEAVVPREPPPPPPPAAEARSGSLGAEAPTRPRAPLRLGGDRGRGPPAARSPGAGAALGSPGAPPPRPRRPPPPPRAYHEHGDPGGQRVEERGGHGAAVLRARVGLAVGAVVAEEALHVHAERVGVLEVVRQHHRPCHDHHLEIEHAAAERRGPPRGPPAGAAGPPPGAAGRRGAAAGRGGGSAGSPGAGGLRRRRPSPRASPRSPPRPPPAARRPPQAPPARPRGRAGGRGVPRRPAAAAAPRGRPSEQRASAPQQRGRSPRAGPEEAASADAAARAGRAAPAPRGGRARRSCRRCSRREKPNTGGRGEGGGEGRGGSGEGASRNSFPRQQRGRAGTRGRRGRRCAAASRERSARGAPWRVSPARAPTPTPTPTRPPRSRPPRRAAPRRFPGALTAAQGASHSDFLCSPPAPRGLECRATVTVQQRQEHLA</sequence>
<evidence type="ECO:0000313" key="2">
    <source>
        <dbReference type="Ensembl" id="ENSCAFP00845019611.1"/>
    </source>
</evidence>
<dbReference type="Proteomes" id="UP000805418">
    <property type="component" value="Chromosome 6"/>
</dbReference>
<feature type="compositionally biased region" description="Low complexity" evidence="1">
    <location>
        <begin position="345"/>
        <end position="369"/>
    </location>
</feature>
<dbReference type="AlphaFoldDB" id="A0A8I3NHV0"/>
<reference evidence="2" key="1">
    <citation type="submission" date="2020-03" db="EMBL/GenBank/DDBJ databases">
        <title>Long-read based genome assembly of a Labrador retriever dog.</title>
        <authorList>
            <person name="Eory L."/>
            <person name="Zhang W."/>
            <person name="Schoenebeck J."/>
        </authorList>
    </citation>
    <scope>NUCLEOTIDE SEQUENCE [LARGE SCALE GENOMIC DNA]</scope>
    <source>
        <strain evidence="2">Labrador retriever</strain>
    </source>
</reference>
<keyword evidence="3" id="KW-1185">Reference proteome</keyword>
<proteinExistence type="predicted"/>
<reference evidence="2" key="2">
    <citation type="submission" date="2025-08" db="UniProtKB">
        <authorList>
            <consortium name="Ensembl"/>
        </authorList>
    </citation>
    <scope>IDENTIFICATION</scope>
    <source>
        <strain evidence="2">Boxer</strain>
    </source>
</reference>
<feature type="compositionally biased region" description="Basic residues" evidence="1">
    <location>
        <begin position="414"/>
        <end position="427"/>
    </location>
</feature>
<feature type="region of interest" description="Disordered" evidence="1">
    <location>
        <begin position="232"/>
        <end position="496"/>
    </location>
</feature>
<feature type="compositionally biased region" description="Pro residues" evidence="1">
    <location>
        <begin position="144"/>
        <end position="158"/>
    </location>
</feature>
<feature type="compositionally biased region" description="Pro residues" evidence="1">
    <location>
        <begin position="89"/>
        <end position="98"/>
    </location>
</feature>
<name>A0A8I3NHV0_CANLF</name>
<organism evidence="2 3">
    <name type="scientific">Canis lupus familiaris</name>
    <name type="common">Dog</name>
    <name type="synonym">Canis familiaris</name>
    <dbReference type="NCBI Taxonomy" id="9615"/>
    <lineage>
        <taxon>Eukaryota</taxon>
        <taxon>Metazoa</taxon>
        <taxon>Chordata</taxon>
        <taxon>Craniata</taxon>
        <taxon>Vertebrata</taxon>
        <taxon>Euteleostomi</taxon>
        <taxon>Mammalia</taxon>
        <taxon>Eutheria</taxon>
        <taxon>Laurasiatheria</taxon>
        <taxon>Carnivora</taxon>
        <taxon>Caniformia</taxon>
        <taxon>Canidae</taxon>
        <taxon>Canis</taxon>
    </lineage>
</organism>
<reference evidence="2" key="3">
    <citation type="submission" date="2025-09" db="UniProtKB">
        <authorList>
            <consortium name="Ensembl"/>
        </authorList>
    </citation>
    <scope>IDENTIFICATION</scope>
    <source>
        <strain evidence="2">Boxer</strain>
    </source>
</reference>
<feature type="compositionally biased region" description="Basic and acidic residues" evidence="1">
    <location>
        <begin position="159"/>
        <end position="176"/>
    </location>
</feature>
<dbReference type="Ensembl" id="ENSCAFT00845024934.1">
    <property type="protein sequence ID" value="ENSCAFP00845019611.1"/>
    <property type="gene ID" value="ENSCAFG00845013954.1"/>
</dbReference>
<evidence type="ECO:0000256" key="1">
    <source>
        <dbReference type="SAM" id="MobiDB-lite"/>
    </source>
</evidence>
<feature type="compositionally biased region" description="Pro residues" evidence="1">
    <location>
        <begin position="449"/>
        <end position="459"/>
    </location>
</feature>
<feature type="compositionally biased region" description="Basic residues" evidence="1">
    <location>
        <begin position="370"/>
        <end position="381"/>
    </location>
</feature>
<feature type="compositionally biased region" description="Basic residues" evidence="1">
    <location>
        <begin position="460"/>
        <end position="470"/>
    </location>
</feature>